<accession>A0ABV2W333</accession>
<dbReference type="Pfam" id="PF00550">
    <property type="entry name" value="PP-binding"/>
    <property type="match status" value="1"/>
</dbReference>
<comment type="pathway">
    <text evidence="2">Siderophore biosynthesis; mycobactin biosynthesis.</text>
</comment>
<evidence type="ECO:0000256" key="3">
    <source>
        <dbReference type="ARBA" id="ARBA00007380"/>
    </source>
</evidence>
<dbReference type="Gene3D" id="3.30.300.30">
    <property type="match status" value="1"/>
</dbReference>
<dbReference type="InterPro" id="IPR010071">
    <property type="entry name" value="AA_adenyl_dom"/>
</dbReference>
<feature type="region of interest" description="Disordered" evidence="9">
    <location>
        <begin position="1071"/>
        <end position="1104"/>
    </location>
</feature>
<dbReference type="Gene3D" id="1.10.1200.10">
    <property type="entry name" value="ACP-like"/>
    <property type="match status" value="1"/>
</dbReference>
<keyword evidence="7" id="KW-0436">Ligase</keyword>
<dbReference type="PROSITE" id="PS00012">
    <property type="entry name" value="PHOSPHOPANTETHEINE"/>
    <property type="match status" value="1"/>
</dbReference>
<reference evidence="11 12" key="1">
    <citation type="submission" date="2024-06" db="EMBL/GenBank/DDBJ databases">
        <title>The Natural Products Discovery Center: Release of the First 8490 Sequenced Strains for Exploring Actinobacteria Biosynthetic Diversity.</title>
        <authorList>
            <person name="Kalkreuter E."/>
            <person name="Kautsar S.A."/>
            <person name="Yang D."/>
            <person name="Bader C.D."/>
            <person name="Teijaro C.N."/>
            <person name="Fluegel L."/>
            <person name="Davis C.M."/>
            <person name="Simpson J.R."/>
            <person name="Lauterbach L."/>
            <person name="Steele A.D."/>
            <person name="Gui C."/>
            <person name="Meng S."/>
            <person name="Li G."/>
            <person name="Viehrig K."/>
            <person name="Ye F."/>
            <person name="Su P."/>
            <person name="Kiefer A.F."/>
            <person name="Nichols A."/>
            <person name="Cepeda A.J."/>
            <person name="Yan W."/>
            <person name="Fan B."/>
            <person name="Jiang Y."/>
            <person name="Adhikari A."/>
            <person name="Zheng C.-J."/>
            <person name="Schuster L."/>
            <person name="Cowan T.M."/>
            <person name="Smanski M.J."/>
            <person name="Chevrette M.G."/>
            <person name="De Carvalho L.P.S."/>
            <person name="Shen B."/>
        </authorList>
    </citation>
    <scope>NUCLEOTIDE SEQUENCE [LARGE SCALE GENOMIC DNA]</scope>
    <source>
        <strain evidence="11 12">NPDC006337</strain>
    </source>
</reference>
<comment type="cofactor">
    <cofactor evidence="1">
        <name>pantetheine 4'-phosphate</name>
        <dbReference type="ChEBI" id="CHEBI:47942"/>
    </cofactor>
</comment>
<dbReference type="Gene3D" id="3.30.559.10">
    <property type="entry name" value="Chloramphenicol acetyltransferase-like domain"/>
    <property type="match status" value="2"/>
</dbReference>
<evidence type="ECO:0000313" key="12">
    <source>
        <dbReference type="Proteomes" id="UP001550378"/>
    </source>
</evidence>
<evidence type="ECO:0000256" key="4">
    <source>
        <dbReference type="ARBA" id="ARBA00016743"/>
    </source>
</evidence>
<dbReference type="EMBL" id="JBEXZR010000006">
    <property type="protein sequence ID" value="MEU0707598.1"/>
    <property type="molecule type" value="Genomic_DNA"/>
</dbReference>
<evidence type="ECO:0000256" key="8">
    <source>
        <dbReference type="ARBA" id="ARBA00033440"/>
    </source>
</evidence>
<evidence type="ECO:0000256" key="2">
    <source>
        <dbReference type="ARBA" id="ARBA00005102"/>
    </source>
</evidence>
<dbReference type="Gene3D" id="2.30.38.10">
    <property type="entry name" value="Luciferase, Domain 3"/>
    <property type="match status" value="1"/>
</dbReference>
<dbReference type="InterPro" id="IPR036736">
    <property type="entry name" value="ACP-like_sf"/>
</dbReference>
<dbReference type="Gene3D" id="3.30.559.30">
    <property type="entry name" value="Nonribosomal peptide synthetase, condensation domain"/>
    <property type="match status" value="2"/>
</dbReference>
<evidence type="ECO:0000256" key="5">
    <source>
        <dbReference type="ARBA" id="ARBA00022450"/>
    </source>
</evidence>
<dbReference type="SMART" id="SM00823">
    <property type="entry name" value="PKS_PP"/>
    <property type="match status" value="1"/>
</dbReference>
<evidence type="ECO:0000256" key="7">
    <source>
        <dbReference type="ARBA" id="ARBA00022598"/>
    </source>
</evidence>
<gene>
    <name evidence="11" type="ORF">ABZ508_09500</name>
</gene>
<comment type="caution">
    <text evidence="11">The sequence shown here is derived from an EMBL/GenBank/DDBJ whole genome shotgun (WGS) entry which is preliminary data.</text>
</comment>
<dbReference type="NCBIfam" id="TIGR01733">
    <property type="entry name" value="AA-adenyl-dom"/>
    <property type="match status" value="1"/>
</dbReference>
<evidence type="ECO:0000259" key="10">
    <source>
        <dbReference type="PROSITE" id="PS50075"/>
    </source>
</evidence>
<dbReference type="SUPFAM" id="SSF56801">
    <property type="entry name" value="Acetyl-CoA synthetase-like"/>
    <property type="match status" value="1"/>
</dbReference>
<dbReference type="SUPFAM" id="SSF47336">
    <property type="entry name" value="ACP-like"/>
    <property type="match status" value="2"/>
</dbReference>
<dbReference type="Pfam" id="PF00668">
    <property type="entry name" value="Condensation"/>
    <property type="match status" value="2"/>
</dbReference>
<keyword evidence="6" id="KW-0597">Phosphoprotein</keyword>
<dbReference type="CDD" id="cd12114">
    <property type="entry name" value="A_NRPS_TlmIV_like"/>
    <property type="match status" value="1"/>
</dbReference>
<dbReference type="CDD" id="cd19535">
    <property type="entry name" value="Cyc_NRPS"/>
    <property type="match status" value="1"/>
</dbReference>
<organism evidence="11 12">
    <name type="scientific">Streptomyces lavendulocolor</name>
    <dbReference type="NCBI Taxonomy" id="67316"/>
    <lineage>
        <taxon>Bacteria</taxon>
        <taxon>Bacillati</taxon>
        <taxon>Actinomycetota</taxon>
        <taxon>Actinomycetes</taxon>
        <taxon>Kitasatosporales</taxon>
        <taxon>Streptomycetaceae</taxon>
        <taxon>Streptomyces</taxon>
    </lineage>
</organism>
<evidence type="ECO:0000313" key="11">
    <source>
        <dbReference type="EMBL" id="MEU0707598.1"/>
    </source>
</evidence>
<dbReference type="SUPFAM" id="SSF52777">
    <property type="entry name" value="CoA-dependent acyltransferases"/>
    <property type="match status" value="4"/>
</dbReference>
<keyword evidence="5" id="KW-0596">Phosphopantetheine</keyword>
<feature type="domain" description="Carrier" evidence="10">
    <location>
        <begin position="1099"/>
        <end position="1173"/>
    </location>
</feature>
<dbReference type="Pfam" id="PF13193">
    <property type="entry name" value="AMP-binding_C"/>
    <property type="match status" value="1"/>
</dbReference>
<dbReference type="PROSITE" id="PS00455">
    <property type="entry name" value="AMP_BINDING"/>
    <property type="match status" value="1"/>
</dbReference>
<feature type="region of interest" description="Disordered" evidence="9">
    <location>
        <begin position="1"/>
        <end position="27"/>
    </location>
</feature>
<proteinExistence type="inferred from homology"/>
<dbReference type="InterPro" id="IPR000873">
    <property type="entry name" value="AMP-dep_synth/lig_dom"/>
</dbReference>
<dbReference type="InterPro" id="IPR020845">
    <property type="entry name" value="AMP-binding_CS"/>
</dbReference>
<dbReference type="InterPro" id="IPR023213">
    <property type="entry name" value="CAT-like_dom_sf"/>
</dbReference>
<protein>
    <recommendedName>
        <fullName evidence="4">Phenyloxazoline synthase MbtB</fullName>
    </recommendedName>
    <alternativeName>
        <fullName evidence="8">Mycobactin synthetase protein B</fullName>
    </alternativeName>
</protein>
<sequence>MEAASFPTPAGADLADPEFTESVLREENPERRRELIAGALLAFFVRTDSLPQGAEVDTPTTLESLTAVELNAVLEARLGVELGLPELRGAVTADQLADDIAGLLGNGSAPGAGAVLVADDDGRFEPFGLTDLQQAYLLGRGGFFALGNVPAAFYAEIDADSLDVDRLERAWNTVVARHDMLRTVFTDDGRQQALADVPIYRFARHDVRNTQNTEREAHLTAIREEIAGRVREPAQWPLFEIATTRLDDEHTRIHIAIDLLIADAPGIRQLLSEWMASDAGREPGPAPRVSFRDYVRALEGVEETETFARARDYWLARLPELPPAPELPLRTAPETLPAARFTSRSLALTPEQWTSLRQRALRNGLTPSMVLCWAYAATLRTWSANDTFTLNVTVNERLPLHPDIDHVVGEYTSQVLVAVETNEDACVRDRITTLQDRFWTDFKHRAFSGVRVLRELARSEDGTRTTMPFVFDAVLGQDLDQADLPAWFRDVPYVSATAPQVSLECQAFELGGTLRVNWAVVEELFPPGLIDAAFAAFGALLGRLADDEDLWNTTDLGLVVPDELAARQEANATERALHQGLLHELGGTLRSRGDAPAVITPDRVIGYAELDQRAARIARRLRDLGACPNSLVGVVMHKGWEQSVAALAVLQSGAAYLPVDAAWPIERLHHILDRGRCRIVLTQSELRDTLEWPADITVLAVDDDTTWIDVDDTPLEPMATPSDLAYVIFTSGSTGEPKGVMIDHRGAVNTIVDINERFGVTAADRVFGLSSLSFDLSVWDIFGTFATGGTLVLPAANANRDPEVWSDLVRRHGVTVWNTVPALMEMLAEHVGARGEALQSLRLVMMSGDWIPLSLPDRIRTIAPDAELISLGGATEASIWSIYHPIGELDPTWPSIPYGRPLANQTFHILDNNLQPVPTWVPGELFIGGAGVAHGYWNDPTRTAERFLTHLATGERLYRTGDLGRYHPDGTIEFLGRNDHQVKINGYRIELGEIEAKLTTHPNVKDTVVTTTDNHLTAYVTRAESAPDDPDQLVGSLRAALAVALPDYMIPRNFVLLDTLPLSANGKVDRGALPAPLPQPTGGSPSRGDADPVGAQGSEPRNDMERRLRDIWKEVLGLEAVSVHDDFGQLGGDSLLALRVISRAAEAGLELTPRQFFEHPTIAGLAGVATLAVPRPAEEQPTEVIGDVPLLPAQAMLLAGLDATVARHHNYALFFELDEPLNKVALRVALRTLISRHDSLRTGFVHGPKGWRQHVATVDEVSVVPMEWLDLGDMPAEEQGRTIEELAEQAQRSFDLAEPPLLRVLYFDRGRDRKPELLLVAHWLVVDNFSLRIVLGDLLAAHAQIAEYGHAELPAPGTPAAVWAEQVARQTEQTRVTSQPPFERARHGTARDAVTLVEVLDSRATDRLREQTNSSVVLGDVILAALARAARATGLGESIRVDVDGHGRGAVLPGVASPIDLSRTVGRLSVRNQLEVPALQDPVRAAKTVAAVRAALPNGGLDDAVTAYGTTAVADGLSAPAPEFAFNYLGTVDELYAITGLRPSGHRPGPLVHPETPLRHRFELLCGTVEGELLIGLTCPGIDQPEAEHLLKNFMAELRGVEAAVERPAAANGRDTRGAALADTFRRWLSPAAAD</sequence>
<comment type="similarity">
    <text evidence="3">Belongs to the ATP-dependent AMP-binding enzyme family. MbtB subfamily.</text>
</comment>
<dbReference type="RefSeq" id="WP_359652216.1">
    <property type="nucleotide sequence ID" value="NZ_JBEXZP010000002.1"/>
</dbReference>
<evidence type="ECO:0000256" key="1">
    <source>
        <dbReference type="ARBA" id="ARBA00001957"/>
    </source>
</evidence>
<evidence type="ECO:0000256" key="9">
    <source>
        <dbReference type="SAM" id="MobiDB-lite"/>
    </source>
</evidence>
<dbReference type="PROSITE" id="PS50075">
    <property type="entry name" value="CARRIER"/>
    <property type="match status" value="1"/>
</dbReference>
<dbReference type="InterPro" id="IPR001242">
    <property type="entry name" value="Condensation_dom"/>
</dbReference>
<dbReference type="InterPro" id="IPR025110">
    <property type="entry name" value="AMP-bd_C"/>
</dbReference>
<dbReference type="InterPro" id="IPR009081">
    <property type="entry name" value="PP-bd_ACP"/>
</dbReference>
<dbReference type="PANTHER" id="PTHR45527:SF10">
    <property type="entry name" value="PYOCHELIN SYNTHASE PCHF"/>
    <property type="match status" value="1"/>
</dbReference>
<dbReference type="InterPro" id="IPR057737">
    <property type="entry name" value="Condensation_MtbB-like"/>
</dbReference>
<dbReference type="InterPro" id="IPR020806">
    <property type="entry name" value="PKS_PP-bd"/>
</dbReference>
<dbReference type="PANTHER" id="PTHR45527">
    <property type="entry name" value="NONRIBOSOMAL PEPTIDE SYNTHETASE"/>
    <property type="match status" value="1"/>
</dbReference>
<name>A0ABV2W333_9ACTN</name>
<evidence type="ECO:0000256" key="6">
    <source>
        <dbReference type="ARBA" id="ARBA00022553"/>
    </source>
</evidence>
<dbReference type="Gene3D" id="3.40.50.980">
    <property type="match status" value="2"/>
</dbReference>
<dbReference type="Pfam" id="PF00501">
    <property type="entry name" value="AMP-binding"/>
    <property type="match status" value="1"/>
</dbReference>
<dbReference type="InterPro" id="IPR006162">
    <property type="entry name" value="Ppantetheine_attach_site"/>
</dbReference>
<keyword evidence="12" id="KW-1185">Reference proteome</keyword>
<dbReference type="Proteomes" id="UP001550378">
    <property type="component" value="Unassembled WGS sequence"/>
</dbReference>
<dbReference type="InterPro" id="IPR045851">
    <property type="entry name" value="AMP-bd_C_sf"/>
</dbReference>